<evidence type="ECO:0000313" key="2">
    <source>
        <dbReference type="Proteomes" id="UP000535437"/>
    </source>
</evidence>
<dbReference type="AlphaFoldDB" id="A0A7Z0KA72"/>
<comment type="caution">
    <text evidence="1">The sequence shown here is derived from an EMBL/GenBank/DDBJ whole genome shotgun (WGS) entry which is preliminary data.</text>
</comment>
<keyword evidence="2" id="KW-1185">Reference proteome</keyword>
<protein>
    <submittedName>
        <fullName evidence="1">Uncharacterized protein</fullName>
    </submittedName>
</protein>
<sequence length="66" mass="6567">MSENIAAFMNEQELGSLTEGFRREGTPVMATPAAVVAALAGKKVVGAAAAGVTGVGVAYTVGRTVN</sequence>
<accession>A0A7Z0KA72</accession>
<organism evidence="1 2">
    <name type="scientific">Nesterenkonia xinjiangensis</name>
    <dbReference type="NCBI Taxonomy" id="225327"/>
    <lineage>
        <taxon>Bacteria</taxon>
        <taxon>Bacillati</taxon>
        <taxon>Actinomycetota</taxon>
        <taxon>Actinomycetes</taxon>
        <taxon>Micrococcales</taxon>
        <taxon>Micrococcaceae</taxon>
        <taxon>Nesterenkonia</taxon>
    </lineage>
</organism>
<proteinExistence type="predicted"/>
<dbReference type="RefSeq" id="WP_179541397.1">
    <property type="nucleotide sequence ID" value="NZ_BAAALL010000002.1"/>
</dbReference>
<evidence type="ECO:0000313" key="1">
    <source>
        <dbReference type="EMBL" id="NYJ77990.1"/>
    </source>
</evidence>
<reference evidence="1 2" key="1">
    <citation type="submission" date="2020-07" db="EMBL/GenBank/DDBJ databases">
        <title>Sequencing the genomes of 1000 actinobacteria strains.</title>
        <authorList>
            <person name="Klenk H.-P."/>
        </authorList>
    </citation>
    <scope>NUCLEOTIDE SEQUENCE [LARGE SCALE GENOMIC DNA]</scope>
    <source>
        <strain evidence="1 2">DSM 15475</strain>
    </source>
</reference>
<gene>
    <name evidence="1" type="ORF">HNR09_001401</name>
</gene>
<dbReference type="EMBL" id="JACCFY010000001">
    <property type="protein sequence ID" value="NYJ77990.1"/>
    <property type="molecule type" value="Genomic_DNA"/>
</dbReference>
<name>A0A7Z0KA72_9MICC</name>
<dbReference type="Proteomes" id="UP000535437">
    <property type="component" value="Unassembled WGS sequence"/>
</dbReference>